<dbReference type="FunFam" id="3.40.50.300:FF:000029">
    <property type="entry name" value="Elongation factor G"/>
    <property type="match status" value="1"/>
</dbReference>
<dbReference type="SMART" id="SM00889">
    <property type="entry name" value="EFG_IV"/>
    <property type="match status" value="1"/>
</dbReference>
<evidence type="ECO:0000256" key="7">
    <source>
        <dbReference type="SAM" id="Coils"/>
    </source>
</evidence>
<evidence type="ECO:0000256" key="5">
    <source>
        <dbReference type="ARBA" id="ARBA00023134"/>
    </source>
</evidence>
<dbReference type="Pfam" id="PF03764">
    <property type="entry name" value="EFG_IV"/>
    <property type="match status" value="1"/>
</dbReference>
<feature type="binding site" evidence="6">
    <location>
        <begin position="133"/>
        <end position="137"/>
    </location>
    <ligand>
        <name>GTP</name>
        <dbReference type="ChEBI" id="CHEBI:37565"/>
    </ligand>
</feature>
<dbReference type="InterPro" id="IPR005517">
    <property type="entry name" value="Transl_elong_EFG/EF2_IV"/>
</dbReference>
<keyword evidence="6" id="KW-0496">Mitochondrion</keyword>
<dbReference type="FunFam" id="2.40.30.10:FF:000022">
    <property type="entry name" value="Elongation factor G, mitochondrial"/>
    <property type="match status" value="1"/>
</dbReference>
<dbReference type="GO" id="GO:0005525">
    <property type="term" value="F:GTP binding"/>
    <property type="evidence" value="ECO:0007669"/>
    <property type="project" value="UniProtKB-UniRule"/>
</dbReference>
<evidence type="ECO:0000259" key="8">
    <source>
        <dbReference type="PROSITE" id="PS51722"/>
    </source>
</evidence>
<dbReference type="SUPFAM" id="SSF50447">
    <property type="entry name" value="Translation proteins"/>
    <property type="match status" value="1"/>
</dbReference>
<feature type="domain" description="Tr-type G" evidence="8">
    <location>
        <begin position="57"/>
        <end position="334"/>
    </location>
</feature>
<dbReference type="PRINTS" id="PR00315">
    <property type="entry name" value="ELONGATNFCT"/>
</dbReference>
<dbReference type="SUPFAM" id="SSF54211">
    <property type="entry name" value="Ribosomal protein S5 domain 2-like"/>
    <property type="match status" value="1"/>
</dbReference>
<dbReference type="Gene3D" id="3.30.70.870">
    <property type="entry name" value="Elongation Factor G (Translational Gtpase), domain 3"/>
    <property type="match status" value="1"/>
</dbReference>
<dbReference type="NCBIfam" id="TIGR00484">
    <property type="entry name" value="EF-G"/>
    <property type="match status" value="1"/>
</dbReference>
<dbReference type="InterPro" id="IPR047872">
    <property type="entry name" value="EFG_IV"/>
</dbReference>
<dbReference type="CDD" id="cd01434">
    <property type="entry name" value="EFG_mtEFG1_IV"/>
    <property type="match status" value="1"/>
</dbReference>
<dbReference type="NCBIfam" id="TIGR00231">
    <property type="entry name" value="small_GTP"/>
    <property type="match status" value="1"/>
</dbReference>
<dbReference type="InterPro" id="IPR004161">
    <property type="entry name" value="EFTu-like_2"/>
</dbReference>
<dbReference type="FunFam" id="3.30.230.10:FF:000003">
    <property type="entry name" value="Elongation factor G"/>
    <property type="match status" value="1"/>
</dbReference>
<feature type="coiled-coil region" evidence="7">
    <location>
        <begin position="256"/>
        <end position="302"/>
    </location>
</feature>
<dbReference type="AlphaFoldDB" id="A0AAV9IA67"/>
<evidence type="ECO:0000256" key="2">
    <source>
        <dbReference type="ARBA" id="ARBA00022741"/>
    </source>
</evidence>
<dbReference type="GO" id="GO:0003924">
    <property type="term" value="F:GTPase activity"/>
    <property type="evidence" value="ECO:0007669"/>
    <property type="project" value="UniProtKB-UniRule"/>
</dbReference>
<reference evidence="9 10" key="1">
    <citation type="submission" date="2022-07" db="EMBL/GenBank/DDBJ databases">
        <title>Genome-wide signatures of adaptation to extreme environments.</title>
        <authorList>
            <person name="Cho C.H."/>
            <person name="Yoon H.S."/>
        </authorList>
    </citation>
    <scope>NUCLEOTIDE SEQUENCE [LARGE SCALE GENOMIC DNA]</scope>
    <source>
        <strain evidence="9 10">108.79 E11</strain>
    </source>
</reference>
<protein>
    <recommendedName>
        <fullName evidence="6">Elongation factor G, mitochondrial</fullName>
        <shortName evidence="6">EF-Gmt</shortName>
    </recommendedName>
    <alternativeName>
        <fullName evidence="6">Elongation factor G 1, mitochondrial</fullName>
        <shortName evidence="6">mEF-G 1</shortName>
    </alternativeName>
    <alternativeName>
        <fullName evidence="6">Elongation factor G1</fullName>
    </alternativeName>
</protein>
<dbReference type="FunFam" id="3.30.70.240:FF:000001">
    <property type="entry name" value="Elongation factor G"/>
    <property type="match status" value="1"/>
</dbReference>
<dbReference type="Gene3D" id="3.40.50.300">
    <property type="entry name" value="P-loop containing nucleotide triphosphate hydrolases"/>
    <property type="match status" value="1"/>
</dbReference>
<dbReference type="Gene3D" id="2.40.30.10">
    <property type="entry name" value="Translation factors"/>
    <property type="match status" value="1"/>
</dbReference>
<dbReference type="Pfam" id="PF03144">
    <property type="entry name" value="GTP_EFTU_D2"/>
    <property type="match status" value="1"/>
</dbReference>
<comment type="pathway">
    <text evidence="6">Protein biosynthesis; polypeptide chain elongation.</text>
</comment>
<dbReference type="CDD" id="cd16262">
    <property type="entry name" value="EFG_III"/>
    <property type="match status" value="1"/>
</dbReference>
<dbReference type="HAMAP" id="MF_00054_B">
    <property type="entry name" value="EF_G_EF_2_B"/>
    <property type="match status" value="1"/>
</dbReference>
<gene>
    <name evidence="9" type="ORF">GAYE_SCF02G2106</name>
</gene>
<dbReference type="CDD" id="cd01886">
    <property type="entry name" value="EF-G"/>
    <property type="match status" value="1"/>
</dbReference>
<keyword evidence="7" id="KW-0175">Coiled coil</keyword>
<dbReference type="InterPro" id="IPR027417">
    <property type="entry name" value="P-loop_NTPase"/>
</dbReference>
<proteinExistence type="inferred from homology"/>
<comment type="similarity">
    <text evidence="6">Belongs to the GTP-binding elongation factor family. EF-G/EF-2 subfamily.</text>
</comment>
<keyword evidence="3 6" id="KW-0251">Elongation factor</keyword>
<sequence length="756" mass="85511">MYNTRLVNFSLASFRSKFVPNHCRYFVLSFIRGNIFRSFSSLSLERTETSSQERDIHKLRNVGISAHIDSGKTTLTERVLFYSGRIREIHEVKGKDGKGATMDFMELERERGITIQSAATSCFWANHPINIIDTPGHVDFTIEVERALRVLDGAVLVLCAVGGVQSQSLTVSRQMNRYKVPRVAFINKVDRQGANPFRVVQQLRDKLHKWAAPVVIPIGLEDELKGVIDIIQREALYFEGKFGEQVVKKQIPEALVDDVEKHRKNLVEMVAELDEDIADKFLSEQEITEQELKQAIRKLTVNLQFIPVFMGSALKNCGVQPLLDGIVQYLPNPKEKKNTALRLVKKEIDGEVKQVEEPVELNPSPNEKLVSLAFKLEDGRYGQLTYLRVYQGTLKRGDYIVNSRTGKKVKVPRLVRMHADEMEEISEAVAGDICAVFGVECASGDTFTDGKDTFSMESVFIPEPVISLAVKPKTREVSNNFTKALTRFMREDPTFHFYSDPETKQMIISGMGELHLQVYLERMRREYGVECEAGQPQVNFRETVTRRTNFDYLHKKQTGGAGQYGGVIGYIEPSEDPLHNEFVNRVVGNAIPPNLIPAVEAGFREACERGSLTGHRVQGVRMVLEDGKSHSVDSSELAFRIAAIMAFREAFPKAGPAILEPIMNVEVQIPTEFQGAVVGALNRRRGIILSAVDYGELSVIQAEVPLYEMFGYSTELRSMTQGKGEYTMEYKEHRETTQHIQQMLIEKYQKEQAERK</sequence>
<dbReference type="NCBIfam" id="NF009381">
    <property type="entry name" value="PRK12740.1-5"/>
    <property type="match status" value="1"/>
</dbReference>
<dbReference type="InterPro" id="IPR035647">
    <property type="entry name" value="EFG_III/V"/>
</dbReference>
<comment type="subcellular location">
    <subcellularLocation>
        <location evidence="6">Mitochondrion</location>
    </subcellularLocation>
</comment>
<comment type="similarity">
    <text evidence="1">Belongs to the TRAFAC class translation factor GTPase superfamily. Classic translation factor GTPase family. EF-G/EF-2 subfamily.</text>
</comment>
<dbReference type="SUPFAM" id="SSF52540">
    <property type="entry name" value="P-loop containing nucleoside triphosphate hydrolases"/>
    <property type="match status" value="1"/>
</dbReference>
<dbReference type="Gene3D" id="3.30.230.10">
    <property type="match status" value="1"/>
</dbReference>
<dbReference type="InterPro" id="IPR041095">
    <property type="entry name" value="EFG_II"/>
</dbReference>
<dbReference type="GO" id="GO:0070125">
    <property type="term" value="P:mitochondrial translational elongation"/>
    <property type="evidence" value="ECO:0007669"/>
    <property type="project" value="UniProtKB-UniRule"/>
</dbReference>
<feature type="binding site" evidence="6">
    <location>
        <begin position="187"/>
        <end position="190"/>
    </location>
    <ligand>
        <name>GTP</name>
        <dbReference type="ChEBI" id="CHEBI:37565"/>
    </ligand>
</feature>
<keyword evidence="2 6" id="KW-0547">Nucleotide-binding</keyword>
<keyword evidence="10" id="KW-1185">Reference proteome</keyword>
<dbReference type="CDD" id="cd04091">
    <property type="entry name" value="mtEFG1_II_like"/>
    <property type="match status" value="1"/>
</dbReference>
<dbReference type="InterPro" id="IPR014721">
    <property type="entry name" value="Ribsml_uS5_D2-typ_fold_subgr"/>
</dbReference>
<dbReference type="Proteomes" id="UP001300502">
    <property type="component" value="Unassembled WGS sequence"/>
</dbReference>
<dbReference type="Pfam" id="PF00679">
    <property type="entry name" value="EFG_C"/>
    <property type="match status" value="1"/>
</dbReference>
<keyword evidence="4 6" id="KW-0648">Protein biosynthesis</keyword>
<comment type="caution">
    <text evidence="9">The sequence shown here is derived from an EMBL/GenBank/DDBJ whole genome shotgun (WGS) entry which is preliminary data.</text>
</comment>
<accession>A0AAV9IA67</accession>
<evidence type="ECO:0000256" key="4">
    <source>
        <dbReference type="ARBA" id="ARBA00022917"/>
    </source>
</evidence>
<dbReference type="PANTHER" id="PTHR43636">
    <property type="entry name" value="ELONGATION FACTOR G, MITOCHONDRIAL"/>
    <property type="match status" value="1"/>
</dbReference>
<dbReference type="InterPro" id="IPR005225">
    <property type="entry name" value="Small_GTP-bd"/>
</dbReference>
<dbReference type="EMBL" id="JANCYU010000022">
    <property type="protein sequence ID" value="KAK4524207.1"/>
    <property type="molecule type" value="Genomic_DNA"/>
</dbReference>
<dbReference type="GO" id="GO:0003746">
    <property type="term" value="F:translation elongation factor activity"/>
    <property type="evidence" value="ECO:0007669"/>
    <property type="project" value="UniProtKB-UniRule"/>
</dbReference>
<dbReference type="SMART" id="SM00838">
    <property type="entry name" value="EFG_C"/>
    <property type="match status" value="1"/>
</dbReference>
<name>A0AAV9IA67_9RHOD</name>
<keyword evidence="5 6" id="KW-0342">GTP-binding</keyword>
<dbReference type="GO" id="GO:0005739">
    <property type="term" value="C:mitochondrion"/>
    <property type="evidence" value="ECO:0007669"/>
    <property type="project" value="UniProtKB-SubCell"/>
</dbReference>
<dbReference type="PROSITE" id="PS00301">
    <property type="entry name" value="G_TR_1"/>
    <property type="match status" value="1"/>
</dbReference>
<dbReference type="FunFam" id="3.30.70.870:FF:000001">
    <property type="entry name" value="Elongation factor G"/>
    <property type="match status" value="1"/>
</dbReference>
<feature type="binding site" evidence="6">
    <location>
        <begin position="66"/>
        <end position="73"/>
    </location>
    <ligand>
        <name>GTP</name>
        <dbReference type="ChEBI" id="CHEBI:37565"/>
    </ligand>
</feature>
<dbReference type="InterPro" id="IPR000795">
    <property type="entry name" value="T_Tr_GTP-bd_dom"/>
</dbReference>
<evidence type="ECO:0000256" key="6">
    <source>
        <dbReference type="HAMAP-Rule" id="MF_03061"/>
    </source>
</evidence>
<dbReference type="InterPro" id="IPR031157">
    <property type="entry name" value="G_TR_CS"/>
</dbReference>
<evidence type="ECO:0000256" key="1">
    <source>
        <dbReference type="ARBA" id="ARBA00005870"/>
    </source>
</evidence>
<evidence type="ECO:0000313" key="9">
    <source>
        <dbReference type="EMBL" id="KAK4524207.1"/>
    </source>
</evidence>
<dbReference type="Gene3D" id="3.30.70.240">
    <property type="match status" value="1"/>
</dbReference>
<evidence type="ECO:0000256" key="3">
    <source>
        <dbReference type="ARBA" id="ARBA00022768"/>
    </source>
</evidence>
<organism evidence="9 10">
    <name type="scientific">Galdieria yellowstonensis</name>
    <dbReference type="NCBI Taxonomy" id="3028027"/>
    <lineage>
        <taxon>Eukaryota</taxon>
        <taxon>Rhodophyta</taxon>
        <taxon>Bangiophyceae</taxon>
        <taxon>Galdieriales</taxon>
        <taxon>Galdieriaceae</taxon>
        <taxon>Galdieria</taxon>
    </lineage>
</organism>
<dbReference type="PROSITE" id="PS51722">
    <property type="entry name" value="G_TR_2"/>
    <property type="match status" value="1"/>
</dbReference>
<dbReference type="InterPro" id="IPR009022">
    <property type="entry name" value="EFG_III"/>
</dbReference>
<comment type="function">
    <text evidence="6">Mitochondrial GTPase that catalyzes the GTP-dependent ribosomal translocation step during translation elongation. During this step, the ribosome changes from the pre-translocational (PRE) to the post-translocational (POST) state as the newly formed A-site-bound peptidyl-tRNA and P-site-bound deacylated tRNA move to the P and E sites, respectively. Catalyzes the coordinated movement of the two tRNA molecules, the mRNA and conformational changes in the ribosome.</text>
</comment>
<dbReference type="Pfam" id="PF14492">
    <property type="entry name" value="EFG_III"/>
    <property type="match status" value="1"/>
</dbReference>
<dbReference type="InterPro" id="IPR020568">
    <property type="entry name" value="Ribosomal_Su5_D2-typ_SF"/>
</dbReference>
<dbReference type="InterPro" id="IPR009000">
    <property type="entry name" value="Transl_B-barrel_sf"/>
</dbReference>
<dbReference type="InterPro" id="IPR004540">
    <property type="entry name" value="Transl_elong_EFG/EF2"/>
</dbReference>
<dbReference type="Pfam" id="PF00009">
    <property type="entry name" value="GTP_EFTU"/>
    <property type="match status" value="1"/>
</dbReference>
<dbReference type="InterPro" id="IPR000640">
    <property type="entry name" value="EFG_V-like"/>
</dbReference>
<dbReference type="PANTHER" id="PTHR43636:SF2">
    <property type="entry name" value="ELONGATION FACTOR G, MITOCHONDRIAL"/>
    <property type="match status" value="1"/>
</dbReference>
<evidence type="ECO:0000313" key="10">
    <source>
        <dbReference type="Proteomes" id="UP001300502"/>
    </source>
</evidence>
<dbReference type="SUPFAM" id="SSF54980">
    <property type="entry name" value="EF-G C-terminal domain-like"/>
    <property type="match status" value="2"/>
</dbReference>